<evidence type="ECO:0000256" key="1">
    <source>
        <dbReference type="SAM" id="MobiDB-lite"/>
    </source>
</evidence>
<sequence length="91" mass="9896">MSLSLFLCCSSLLLSFVSHMCATHFAAAFGGVTRSHAGDLEYYLNRSNRSAACDGSALFLFSTPDSFLSRSQTHQSRPSARLQISSDDALR</sequence>
<proteinExistence type="predicted"/>
<accession>A0A2M4DA56</accession>
<protein>
    <submittedName>
        <fullName evidence="3">Putative secreted protein</fullName>
    </submittedName>
</protein>
<feature type="region of interest" description="Disordered" evidence="1">
    <location>
        <begin position="69"/>
        <end position="91"/>
    </location>
</feature>
<feature type="chain" id="PRO_5014714465" evidence="2">
    <location>
        <begin position="23"/>
        <end position="91"/>
    </location>
</feature>
<reference evidence="3" key="1">
    <citation type="submission" date="2018-01" db="EMBL/GenBank/DDBJ databases">
        <title>An insight into the sialome of Amazonian anophelines.</title>
        <authorList>
            <person name="Ribeiro J.M."/>
            <person name="Scarpassa V."/>
            <person name="Calvo E."/>
        </authorList>
    </citation>
    <scope>NUCLEOTIDE SEQUENCE</scope>
</reference>
<dbReference type="AlphaFoldDB" id="A0A2M4DA56"/>
<evidence type="ECO:0000313" key="3">
    <source>
        <dbReference type="EMBL" id="MBW74381.1"/>
    </source>
</evidence>
<keyword evidence="2" id="KW-0732">Signal</keyword>
<feature type="signal peptide" evidence="2">
    <location>
        <begin position="1"/>
        <end position="22"/>
    </location>
</feature>
<organism evidence="3">
    <name type="scientific">Anopheles darlingi</name>
    <name type="common">Mosquito</name>
    <dbReference type="NCBI Taxonomy" id="43151"/>
    <lineage>
        <taxon>Eukaryota</taxon>
        <taxon>Metazoa</taxon>
        <taxon>Ecdysozoa</taxon>
        <taxon>Arthropoda</taxon>
        <taxon>Hexapoda</taxon>
        <taxon>Insecta</taxon>
        <taxon>Pterygota</taxon>
        <taxon>Neoptera</taxon>
        <taxon>Endopterygota</taxon>
        <taxon>Diptera</taxon>
        <taxon>Nematocera</taxon>
        <taxon>Culicoidea</taxon>
        <taxon>Culicidae</taxon>
        <taxon>Anophelinae</taxon>
        <taxon>Anopheles</taxon>
    </lineage>
</organism>
<dbReference type="EMBL" id="GGFL01010203">
    <property type="protein sequence ID" value="MBW74381.1"/>
    <property type="molecule type" value="Transcribed_RNA"/>
</dbReference>
<name>A0A2M4DA56_ANODA</name>
<evidence type="ECO:0000256" key="2">
    <source>
        <dbReference type="SAM" id="SignalP"/>
    </source>
</evidence>